<dbReference type="PANTHER" id="PTHR43130">
    <property type="entry name" value="ARAC-FAMILY TRANSCRIPTIONAL REGULATOR"/>
    <property type="match status" value="1"/>
</dbReference>
<evidence type="ECO:0000313" key="2">
    <source>
        <dbReference type="EMBL" id="QMW24181.1"/>
    </source>
</evidence>
<evidence type="ECO:0000313" key="3">
    <source>
        <dbReference type="Proteomes" id="UP000515292"/>
    </source>
</evidence>
<dbReference type="InterPro" id="IPR029062">
    <property type="entry name" value="Class_I_gatase-like"/>
</dbReference>
<dbReference type="KEGG" id="sand:H3309_06925"/>
<dbReference type="Proteomes" id="UP000515292">
    <property type="component" value="Chromosome"/>
</dbReference>
<dbReference type="GO" id="GO:0006355">
    <property type="term" value="P:regulation of DNA-templated transcription"/>
    <property type="evidence" value="ECO:0007669"/>
    <property type="project" value="TreeGrafter"/>
</dbReference>
<keyword evidence="3" id="KW-1185">Reference proteome</keyword>
<organism evidence="2 3">
    <name type="scientific">Sandaracinobacteroides saxicola</name>
    <dbReference type="NCBI Taxonomy" id="2759707"/>
    <lineage>
        <taxon>Bacteria</taxon>
        <taxon>Pseudomonadati</taxon>
        <taxon>Pseudomonadota</taxon>
        <taxon>Alphaproteobacteria</taxon>
        <taxon>Sphingomonadales</taxon>
        <taxon>Sphingosinicellaceae</taxon>
        <taxon>Sandaracinobacteroides</taxon>
    </lineage>
</organism>
<dbReference type="CDD" id="cd03139">
    <property type="entry name" value="GATase1_PfpI_2"/>
    <property type="match status" value="1"/>
</dbReference>
<dbReference type="InterPro" id="IPR002818">
    <property type="entry name" value="DJ-1/PfpI"/>
</dbReference>
<dbReference type="InterPro" id="IPR052158">
    <property type="entry name" value="INH-QAR"/>
</dbReference>
<dbReference type="Pfam" id="PF01965">
    <property type="entry name" value="DJ-1_PfpI"/>
    <property type="match status" value="1"/>
</dbReference>
<dbReference type="SUPFAM" id="SSF52317">
    <property type="entry name" value="Class I glutamine amidotransferase-like"/>
    <property type="match status" value="1"/>
</dbReference>
<feature type="domain" description="DJ-1/PfpI" evidence="1">
    <location>
        <begin position="7"/>
        <end position="166"/>
    </location>
</feature>
<dbReference type="AlphaFoldDB" id="A0A7G5ILD9"/>
<dbReference type="Gene3D" id="3.40.50.880">
    <property type="match status" value="1"/>
</dbReference>
<protein>
    <submittedName>
        <fullName evidence="2">DJ-1/PfpI family protein</fullName>
    </submittedName>
</protein>
<dbReference type="PANTHER" id="PTHR43130:SF2">
    <property type="entry name" value="DJ-1_PFPI DOMAIN-CONTAINING PROTEIN"/>
    <property type="match status" value="1"/>
</dbReference>
<name>A0A7G5ILD9_9SPHN</name>
<sequence>MSKPFHVGFLLYPNLTQLDMTGPAQVLHRMPGATVHFVWKRIEPVMSDCGLALLPTVTLADCPQLDLICVPGGYGCTEMMADEEVLDWLRRQAAGAQWLTSVCTGSLVLAAAGLLDGYRAGCHWAWGDHLAGFGATYVAERTVVDRNRITAGGVTSGIDFAFRVIEKLHGRDVAESIQLALEYDPQPLGGGTPKTARPEILGAVQGVMAGRMAARVAALEAAAARYQ</sequence>
<proteinExistence type="predicted"/>
<evidence type="ECO:0000259" key="1">
    <source>
        <dbReference type="Pfam" id="PF01965"/>
    </source>
</evidence>
<reference evidence="2 3" key="1">
    <citation type="submission" date="2020-07" db="EMBL/GenBank/DDBJ databases">
        <title>Complete genome sequence for Sandaracinobacter sp. M6.</title>
        <authorList>
            <person name="Tang Y."/>
            <person name="Liu Q."/>
            <person name="Guo Z."/>
            <person name="Lei P."/>
            <person name="Huang B."/>
        </authorList>
    </citation>
    <scope>NUCLEOTIDE SEQUENCE [LARGE SCALE GENOMIC DNA]</scope>
    <source>
        <strain evidence="2 3">M6</strain>
    </source>
</reference>
<dbReference type="RefSeq" id="WP_182298004.1">
    <property type="nucleotide sequence ID" value="NZ_CP059851.1"/>
</dbReference>
<gene>
    <name evidence="2" type="ORF">H3309_06925</name>
</gene>
<dbReference type="EMBL" id="CP059851">
    <property type="protein sequence ID" value="QMW24181.1"/>
    <property type="molecule type" value="Genomic_DNA"/>
</dbReference>
<accession>A0A7G5ILD9</accession>